<evidence type="ECO:0000256" key="2">
    <source>
        <dbReference type="ARBA" id="ARBA00023136"/>
    </source>
</evidence>
<dbReference type="PROSITE" id="PS50236">
    <property type="entry name" value="CHCR"/>
    <property type="match status" value="1"/>
</dbReference>
<feature type="region of interest" description="Disordered" evidence="5">
    <location>
        <begin position="557"/>
        <end position="579"/>
    </location>
</feature>
<dbReference type="Pfam" id="PF10367">
    <property type="entry name" value="zf-Vps39_C"/>
    <property type="match status" value="1"/>
</dbReference>
<dbReference type="GO" id="GO:0006914">
    <property type="term" value="P:autophagy"/>
    <property type="evidence" value="ECO:0007669"/>
    <property type="project" value="TreeGrafter"/>
</dbReference>
<feature type="domain" description="CNH" evidence="6">
    <location>
        <begin position="17"/>
        <end position="358"/>
    </location>
</feature>
<dbReference type="EMBL" id="KZ857379">
    <property type="protein sequence ID" value="RDX57563.1"/>
    <property type="molecule type" value="Genomic_DNA"/>
</dbReference>
<feature type="repeat" description="CHCR" evidence="4">
    <location>
        <begin position="759"/>
        <end position="918"/>
    </location>
</feature>
<evidence type="ECO:0000313" key="7">
    <source>
        <dbReference type="EMBL" id="RDX57563.1"/>
    </source>
</evidence>
<evidence type="ECO:0000256" key="1">
    <source>
        <dbReference type="ARBA" id="ARBA00004184"/>
    </source>
</evidence>
<dbReference type="GO" id="GO:0034058">
    <property type="term" value="P:endosomal vesicle fusion"/>
    <property type="evidence" value="ECO:0007669"/>
    <property type="project" value="TreeGrafter"/>
</dbReference>
<keyword evidence="8" id="KW-1185">Reference proteome</keyword>
<dbReference type="InterPro" id="IPR001180">
    <property type="entry name" value="CNH_dom"/>
</dbReference>
<dbReference type="InterPro" id="IPR032914">
    <property type="entry name" value="Vam6/VPS39/TRAP1"/>
</dbReference>
<keyword evidence="2" id="KW-0472">Membrane</keyword>
<comment type="similarity">
    <text evidence="3">Belongs to the VAM6/VPS39 family.</text>
</comment>
<organism evidence="7 8">
    <name type="scientific">Lentinus brumalis</name>
    <dbReference type="NCBI Taxonomy" id="2498619"/>
    <lineage>
        <taxon>Eukaryota</taxon>
        <taxon>Fungi</taxon>
        <taxon>Dikarya</taxon>
        <taxon>Basidiomycota</taxon>
        <taxon>Agaricomycotina</taxon>
        <taxon>Agaricomycetes</taxon>
        <taxon>Polyporales</taxon>
        <taxon>Polyporaceae</taxon>
        <taxon>Lentinus</taxon>
    </lineage>
</organism>
<name>A0A371DYG5_9APHY</name>
<comment type="subcellular location">
    <subcellularLocation>
        <location evidence="1">Endomembrane system</location>
        <topology evidence="1">Peripheral membrane protein</topology>
    </subcellularLocation>
</comment>
<protein>
    <recommendedName>
        <fullName evidence="6">CNH domain-containing protein</fullName>
    </recommendedName>
</protein>
<dbReference type="PANTHER" id="PTHR12894">
    <property type="entry name" value="CNH DOMAIN CONTAINING"/>
    <property type="match status" value="1"/>
</dbReference>
<feature type="compositionally biased region" description="Low complexity" evidence="5">
    <location>
        <begin position="508"/>
        <end position="518"/>
    </location>
</feature>
<dbReference type="Pfam" id="PF00780">
    <property type="entry name" value="CNH"/>
    <property type="match status" value="1"/>
</dbReference>
<dbReference type="InterPro" id="IPR000547">
    <property type="entry name" value="Clathrin_H-chain/VPS_repeat"/>
</dbReference>
<evidence type="ECO:0000256" key="4">
    <source>
        <dbReference type="PROSITE-ProRule" id="PRU01006"/>
    </source>
</evidence>
<dbReference type="AlphaFoldDB" id="A0A371DYG5"/>
<dbReference type="InterPro" id="IPR019453">
    <property type="entry name" value="VPS39/TGFA1_Znf"/>
</dbReference>
<dbReference type="GO" id="GO:0012505">
    <property type="term" value="C:endomembrane system"/>
    <property type="evidence" value="ECO:0007669"/>
    <property type="project" value="UniProtKB-SubCell"/>
</dbReference>
<dbReference type="GO" id="GO:0000329">
    <property type="term" value="C:fungal-type vacuole membrane"/>
    <property type="evidence" value="ECO:0007669"/>
    <property type="project" value="TreeGrafter"/>
</dbReference>
<sequence length="1047" mass="115449">MPVGPFDAPEIVLDGFKERAEALAVQGDKLFVGTSTGNLHVYTYGETGEQQAQLVETRKTLCRRSIEQLAFIKDVNSLVVLSEAQLTLFPYPTYSPPTPLVKTKGALCFALHTGVEYLDADTTVAATPGTPGKGKSVGKGVPALVTRLAVGCRRKIVLYSWKDGEPQDVQEVGGLAHSPRAITFVDGETLCWGHTPTDYCLTSVKTSITVDVTTPIPTTSSTNSISMGMGALSGLGGYMTLGLGAKTRPNVINVNEDEALIAKDNNGFLVGREGKTTRSESIDWPAPPDELALVKPYVFAILPPGSVPTSHVEGVPGASASTFVQSPVIEIRSSISLSTVQTIPFPPSAPTSLPSAATHAVRLLTPSPSAKSPLFVISTPTDRTAATHAGSAIWCFRMKAWNQQIDELVETGSYADALSLLESLDAALVADKDRKQKQVRALQAVDHFRNAKYDDAINAFIELDINPAKVVALYPESISGRLSVPRDEWIPLFGGPKPPQVAPPPTSPSVSSTDVSGTAAEQEGGPKSVESPPRAGTPQGSIRNVLLKTGLESLVSTGMAKDDDTASIRSVRRPPKPDNFHRSIETLMRYLSDRRPKIAGALTAFHITPMQSHEMPTLSATSKEDLLDLPNAPLSSLSPEELVRFAQIVDTALFKSYLLVRPGLLASLCRVGWCEVSEVEELLREREKYQEMIYLYHSRKMHGKALDLLRQLSEKETDPHEKLMPTVNYLQRLGPEHLDQIFEHSRWVFEQDRDIAFEIFTSEEAELPKERVADFLERLDPAICARYIEFLISERGETSRHFHDRLAQLYLRMTVNAKKRGDDAVRRATYDKLLQFIDTTEHYSADRLFASLPSEDLFEAKAILLGRLGRHDSALEVYVYRLQDFQKAEEYCKRVYQPNSPTSHVFLTLLRIYLLPGPSAPAAAELLPPALELISRHSPRLDPVATLQLLPPLVTAQDVRAFLLESLKAPVFDTRVVRNIHKSREDQVARRLVVLQSKRVRITESRICPQCHKRLGGSVIAVHAPHGEVTHYQCREAFSRKLKETRT</sequence>
<evidence type="ECO:0000256" key="3">
    <source>
        <dbReference type="ARBA" id="ARBA00038201"/>
    </source>
</evidence>
<feature type="compositionally biased region" description="Pro residues" evidence="5">
    <location>
        <begin position="496"/>
        <end position="507"/>
    </location>
</feature>
<proteinExistence type="inferred from homology"/>
<evidence type="ECO:0000259" key="6">
    <source>
        <dbReference type="PROSITE" id="PS50219"/>
    </source>
</evidence>
<dbReference type="OrthoDB" id="5325112at2759"/>
<feature type="region of interest" description="Disordered" evidence="5">
    <location>
        <begin position="494"/>
        <end position="541"/>
    </location>
</feature>
<dbReference type="GO" id="GO:0006886">
    <property type="term" value="P:intracellular protein transport"/>
    <property type="evidence" value="ECO:0007669"/>
    <property type="project" value="UniProtKB-UniRule"/>
</dbReference>
<reference evidence="7 8" key="1">
    <citation type="journal article" date="2018" name="Biotechnol. Biofuels">
        <title>Integrative visual omics of the white-rot fungus Polyporus brumalis exposes the biotechnological potential of its oxidative enzymes for delignifying raw plant biomass.</title>
        <authorList>
            <person name="Miyauchi S."/>
            <person name="Rancon A."/>
            <person name="Drula E."/>
            <person name="Hage H."/>
            <person name="Chaduli D."/>
            <person name="Favel A."/>
            <person name="Grisel S."/>
            <person name="Henrissat B."/>
            <person name="Herpoel-Gimbert I."/>
            <person name="Ruiz-Duenas F.J."/>
            <person name="Chevret D."/>
            <person name="Hainaut M."/>
            <person name="Lin J."/>
            <person name="Wang M."/>
            <person name="Pangilinan J."/>
            <person name="Lipzen A."/>
            <person name="Lesage-Meessen L."/>
            <person name="Navarro D."/>
            <person name="Riley R."/>
            <person name="Grigoriev I.V."/>
            <person name="Zhou S."/>
            <person name="Raouche S."/>
            <person name="Rosso M.N."/>
        </authorList>
    </citation>
    <scope>NUCLEOTIDE SEQUENCE [LARGE SCALE GENOMIC DNA]</scope>
    <source>
        <strain evidence="7 8">BRFM 1820</strain>
    </source>
</reference>
<dbReference type="PANTHER" id="PTHR12894:SF49">
    <property type="entry name" value="VAM6_VPS39-LIKE PROTEIN"/>
    <property type="match status" value="1"/>
</dbReference>
<accession>A0A371DYG5</accession>
<dbReference type="InterPro" id="IPR019452">
    <property type="entry name" value="VPS39/TGF_beta_rcpt-assoc_1"/>
</dbReference>
<dbReference type="STRING" id="139420.A0A371DYG5"/>
<dbReference type="PROSITE" id="PS50219">
    <property type="entry name" value="CNH"/>
    <property type="match status" value="1"/>
</dbReference>
<evidence type="ECO:0000313" key="8">
    <source>
        <dbReference type="Proteomes" id="UP000256964"/>
    </source>
</evidence>
<evidence type="ECO:0000256" key="5">
    <source>
        <dbReference type="SAM" id="MobiDB-lite"/>
    </source>
</evidence>
<gene>
    <name evidence="7" type="ORF">OH76DRAFT_53259</name>
</gene>
<dbReference type="Pfam" id="PF10366">
    <property type="entry name" value="Vps39_1"/>
    <property type="match status" value="1"/>
</dbReference>
<dbReference type="Proteomes" id="UP000256964">
    <property type="component" value="Unassembled WGS sequence"/>
</dbReference>